<dbReference type="GO" id="GO:0016705">
    <property type="term" value="F:oxidoreductase activity, acting on paired donors, with incorporation or reduction of molecular oxygen"/>
    <property type="evidence" value="ECO:0007669"/>
    <property type="project" value="InterPro"/>
</dbReference>
<evidence type="ECO:0000256" key="3">
    <source>
        <dbReference type="ARBA" id="ARBA00022617"/>
    </source>
</evidence>
<dbReference type="EMBL" id="MU865953">
    <property type="protein sequence ID" value="KAK4446905.1"/>
    <property type="molecule type" value="Genomic_DNA"/>
</dbReference>
<proteinExistence type="inferred from homology"/>
<dbReference type="InterPro" id="IPR002401">
    <property type="entry name" value="Cyt_P450_E_grp-I"/>
</dbReference>
<organism evidence="9 10">
    <name type="scientific">Podospora aff. communis PSN243</name>
    <dbReference type="NCBI Taxonomy" id="3040156"/>
    <lineage>
        <taxon>Eukaryota</taxon>
        <taxon>Fungi</taxon>
        <taxon>Dikarya</taxon>
        <taxon>Ascomycota</taxon>
        <taxon>Pezizomycotina</taxon>
        <taxon>Sordariomycetes</taxon>
        <taxon>Sordariomycetidae</taxon>
        <taxon>Sordariales</taxon>
        <taxon>Podosporaceae</taxon>
        <taxon>Podospora</taxon>
    </lineage>
</organism>
<dbReference type="PANTHER" id="PTHR24305:SF210">
    <property type="entry name" value="CYTOCHROME P450 MONOOXYGENASE ASQL-RELATED"/>
    <property type="match status" value="1"/>
</dbReference>
<reference evidence="9" key="2">
    <citation type="submission" date="2023-05" db="EMBL/GenBank/DDBJ databases">
        <authorList>
            <consortium name="Lawrence Berkeley National Laboratory"/>
            <person name="Steindorff A."/>
            <person name="Hensen N."/>
            <person name="Bonometti L."/>
            <person name="Westerberg I."/>
            <person name="Brannstrom I.O."/>
            <person name="Guillou S."/>
            <person name="Cros-Aarteil S."/>
            <person name="Calhoun S."/>
            <person name="Haridas S."/>
            <person name="Kuo A."/>
            <person name="Mondo S."/>
            <person name="Pangilinan J."/>
            <person name="Riley R."/>
            <person name="Labutti K."/>
            <person name="Andreopoulos B."/>
            <person name="Lipzen A."/>
            <person name="Chen C."/>
            <person name="Yanf M."/>
            <person name="Daum C."/>
            <person name="Ng V."/>
            <person name="Clum A."/>
            <person name="Ohm R."/>
            <person name="Martin F."/>
            <person name="Silar P."/>
            <person name="Natvig D."/>
            <person name="Lalanne C."/>
            <person name="Gautier V."/>
            <person name="Ament-Velasquez S.L."/>
            <person name="Kruys A."/>
            <person name="Hutchinson M.I."/>
            <person name="Powell A.J."/>
            <person name="Barry K."/>
            <person name="Miller A.N."/>
            <person name="Grigoriev I.V."/>
            <person name="Debuchy R."/>
            <person name="Gladieux P."/>
            <person name="Thoren M.H."/>
            <person name="Johannesson H."/>
        </authorList>
    </citation>
    <scope>NUCLEOTIDE SEQUENCE</scope>
    <source>
        <strain evidence="9">PSN243</strain>
    </source>
</reference>
<keyword evidence="5 6" id="KW-0408">Iron</keyword>
<name>A0AAV9GEM8_9PEZI</name>
<dbReference type="InterPro" id="IPR050121">
    <property type="entry name" value="Cytochrome_P450_monoxygenase"/>
</dbReference>
<dbReference type="PANTHER" id="PTHR24305">
    <property type="entry name" value="CYTOCHROME P450"/>
    <property type="match status" value="1"/>
</dbReference>
<protein>
    <submittedName>
        <fullName evidence="9">Cytochrome P450</fullName>
    </submittedName>
</protein>
<evidence type="ECO:0000256" key="4">
    <source>
        <dbReference type="ARBA" id="ARBA00022723"/>
    </source>
</evidence>
<comment type="similarity">
    <text evidence="2 7">Belongs to the cytochrome P450 family.</text>
</comment>
<comment type="cofactor">
    <cofactor evidence="1 6">
        <name>heme</name>
        <dbReference type="ChEBI" id="CHEBI:30413"/>
    </cofactor>
</comment>
<evidence type="ECO:0000313" key="10">
    <source>
        <dbReference type="Proteomes" id="UP001321760"/>
    </source>
</evidence>
<dbReference type="GO" id="GO:0020037">
    <property type="term" value="F:heme binding"/>
    <property type="evidence" value="ECO:0007669"/>
    <property type="project" value="InterPro"/>
</dbReference>
<dbReference type="InterPro" id="IPR001128">
    <property type="entry name" value="Cyt_P450"/>
</dbReference>
<sequence length="514" mass="57725">MTMGITMGDTMGKLQLPELGVKSLVVLAAAVIALRSIYLLFLHPLSKYPGPKLWAISRLPWAYHVIKGDVWHAQDKFHDQYGPVVRIGPDELTYLAPEAWKDIYTTKPQLVKDPYSLTPPLNGADSLFTAMGDDHRRIRGAFVNAFSDKALREQSATIESYAAQFTQRLQSELSTSSSGIIDIQPIIGYATFDIISDLTWGESPHALQTPGAHDWITRFFLHAQFSTVRNCLSRFSPLDKLLHYVFLRVTSKQRVANTKLSYERIDRRLAAGVDARSDFMTPLIGKISEDAAVSRKGITKSEVLTNGVAVVIANSQLSTIAITTAVYLLLSHPVRLRRLVDEVRGRFQCEEDIKVAEVQGLRYLNAVIDETLRLHHPTPGNLPRVVPKEGMVVAGRWVPGGTVVGVSLYNVHTRCENFARPMEFHPERFLERGDERFDEAFGEDRREAFQPFSTGPRNCIGAKVFLAEARVLLARLLWKFDLELAEDGAGWLNQKAWLVYEPRGLKVRMTARGE</sequence>
<reference evidence="9" key="1">
    <citation type="journal article" date="2023" name="Mol. Phylogenet. Evol.">
        <title>Genome-scale phylogeny and comparative genomics of the fungal order Sordariales.</title>
        <authorList>
            <person name="Hensen N."/>
            <person name="Bonometti L."/>
            <person name="Westerberg I."/>
            <person name="Brannstrom I.O."/>
            <person name="Guillou S."/>
            <person name="Cros-Aarteil S."/>
            <person name="Calhoun S."/>
            <person name="Haridas S."/>
            <person name="Kuo A."/>
            <person name="Mondo S."/>
            <person name="Pangilinan J."/>
            <person name="Riley R."/>
            <person name="LaButti K."/>
            <person name="Andreopoulos B."/>
            <person name="Lipzen A."/>
            <person name="Chen C."/>
            <person name="Yan M."/>
            <person name="Daum C."/>
            <person name="Ng V."/>
            <person name="Clum A."/>
            <person name="Steindorff A."/>
            <person name="Ohm R.A."/>
            <person name="Martin F."/>
            <person name="Silar P."/>
            <person name="Natvig D.O."/>
            <person name="Lalanne C."/>
            <person name="Gautier V."/>
            <person name="Ament-Velasquez S.L."/>
            <person name="Kruys A."/>
            <person name="Hutchinson M.I."/>
            <person name="Powell A.J."/>
            <person name="Barry K."/>
            <person name="Miller A.N."/>
            <person name="Grigoriev I.V."/>
            <person name="Debuchy R."/>
            <person name="Gladieux P."/>
            <person name="Hiltunen Thoren M."/>
            <person name="Johannesson H."/>
        </authorList>
    </citation>
    <scope>NUCLEOTIDE SEQUENCE</scope>
    <source>
        <strain evidence="9">PSN243</strain>
    </source>
</reference>
<dbReference type="CDD" id="cd11058">
    <property type="entry name" value="CYP60B-like"/>
    <property type="match status" value="1"/>
</dbReference>
<keyword evidence="7" id="KW-0560">Oxidoreductase</keyword>
<dbReference type="PROSITE" id="PS00086">
    <property type="entry name" value="CYTOCHROME_P450"/>
    <property type="match status" value="1"/>
</dbReference>
<dbReference type="AlphaFoldDB" id="A0AAV9GEM8"/>
<keyword evidence="8" id="KW-1133">Transmembrane helix</keyword>
<dbReference type="InterPro" id="IPR017972">
    <property type="entry name" value="Cyt_P450_CS"/>
</dbReference>
<evidence type="ECO:0000256" key="1">
    <source>
        <dbReference type="ARBA" id="ARBA00001971"/>
    </source>
</evidence>
<dbReference type="Pfam" id="PF00067">
    <property type="entry name" value="p450"/>
    <property type="match status" value="1"/>
</dbReference>
<evidence type="ECO:0000256" key="2">
    <source>
        <dbReference type="ARBA" id="ARBA00010617"/>
    </source>
</evidence>
<feature type="transmembrane region" description="Helical" evidence="8">
    <location>
        <begin position="20"/>
        <end position="42"/>
    </location>
</feature>
<accession>A0AAV9GEM8</accession>
<dbReference type="Proteomes" id="UP001321760">
    <property type="component" value="Unassembled WGS sequence"/>
</dbReference>
<gene>
    <name evidence="9" type="ORF">QBC34DRAFT_355818</name>
</gene>
<feature type="binding site" description="axial binding residue" evidence="6">
    <location>
        <position position="459"/>
    </location>
    <ligand>
        <name>heme</name>
        <dbReference type="ChEBI" id="CHEBI:30413"/>
    </ligand>
    <ligandPart>
        <name>Fe</name>
        <dbReference type="ChEBI" id="CHEBI:18248"/>
    </ligandPart>
</feature>
<dbReference type="GO" id="GO:0005506">
    <property type="term" value="F:iron ion binding"/>
    <property type="evidence" value="ECO:0007669"/>
    <property type="project" value="InterPro"/>
</dbReference>
<dbReference type="InterPro" id="IPR036396">
    <property type="entry name" value="Cyt_P450_sf"/>
</dbReference>
<comment type="caution">
    <text evidence="9">The sequence shown here is derived from an EMBL/GenBank/DDBJ whole genome shotgun (WGS) entry which is preliminary data.</text>
</comment>
<dbReference type="Gene3D" id="1.10.630.10">
    <property type="entry name" value="Cytochrome P450"/>
    <property type="match status" value="1"/>
</dbReference>
<keyword evidence="8" id="KW-0472">Membrane</keyword>
<keyword evidence="7" id="KW-0503">Monooxygenase</keyword>
<keyword evidence="8" id="KW-0812">Transmembrane</keyword>
<evidence type="ECO:0000313" key="9">
    <source>
        <dbReference type="EMBL" id="KAK4446905.1"/>
    </source>
</evidence>
<evidence type="ECO:0000256" key="6">
    <source>
        <dbReference type="PIRSR" id="PIRSR602401-1"/>
    </source>
</evidence>
<evidence type="ECO:0000256" key="5">
    <source>
        <dbReference type="ARBA" id="ARBA00023004"/>
    </source>
</evidence>
<keyword evidence="4 6" id="KW-0479">Metal-binding</keyword>
<dbReference type="PRINTS" id="PR00463">
    <property type="entry name" value="EP450I"/>
</dbReference>
<evidence type="ECO:0000256" key="8">
    <source>
        <dbReference type="SAM" id="Phobius"/>
    </source>
</evidence>
<keyword evidence="3 6" id="KW-0349">Heme</keyword>
<dbReference type="GO" id="GO:0004497">
    <property type="term" value="F:monooxygenase activity"/>
    <property type="evidence" value="ECO:0007669"/>
    <property type="project" value="UniProtKB-KW"/>
</dbReference>
<keyword evidence="10" id="KW-1185">Reference proteome</keyword>
<evidence type="ECO:0000256" key="7">
    <source>
        <dbReference type="RuleBase" id="RU000461"/>
    </source>
</evidence>
<dbReference type="SUPFAM" id="SSF48264">
    <property type="entry name" value="Cytochrome P450"/>
    <property type="match status" value="1"/>
</dbReference>